<evidence type="ECO:0008006" key="4">
    <source>
        <dbReference type="Google" id="ProtNLM"/>
    </source>
</evidence>
<comment type="caution">
    <text evidence="2">The sequence shown here is derived from an EMBL/GenBank/DDBJ whole genome shotgun (WGS) entry which is preliminary data.</text>
</comment>
<dbReference type="RefSeq" id="WP_076043538.1">
    <property type="nucleotide sequence ID" value="NZ_MQUR01000010.1"/>
</dbReference>
<proteinExistence type="predicted"/>
<name>A0ABX3G6Z2_9ACTN</name>
<gene>
    <name evidence="2" type="ORF">AVW11_07150</name>
</gene>
<dbReference type="Proteomes" id="UP000187151">
    <property type="component" value="Unassembled WGS sequence"/>
</dbReference>
<accession>A0ABX3G6Z2</accession>
<organism evidence="2 3">
    <name type="scientific">Streptomyces amritsarensis</name>
    <dbReference type="NCBI Taxonomy" id="681158"/>
    <lineage>
        <taxon>Bacteria</taxon>
        <taxon>Bacillati</taxon>
        <taxon>Actinomycetota</taxon>
        <taxon>Actinomycetes</taxon>
        <taxon>Kitasatosporales</taxon>
        <taxon>Streptomycetaceae</taxon>
        <taxon>Streptomyces</taxon>
    </lineage>
</organism>
<reference evidence="2 3" key="1">
    <citation type="submission" date="2016-01" db="EMBL/GenBank/DDBJ databases">
        <title>Streptomyces amritsarensis strain MTCC 11845 genome sequencing and assembly.</title>
        <authorList>
            <person name="Sharma D."/>
            <person name="Nair G.R."/>
            <person name="Kaur G."/>
            <person name="Manhas R.K."/>
            <person name="Mayilraj S."/>
        </authorList>
    </citation>
    <scope>NUCLEOTIDE SEQUENCE [LARGE SCALE GENOMIC DNA]</scope>
    <source>
        <strain evidence="2 3">MTCC 11845</strain>
    </source>
</reference>
<keyword evidence="3" id="KW-1185">Reference proteome</keyword>
<dbReference type="EMBL" id="MQUR01000010">
    <property type="protein sequence ID" value="OLZ71167.1"/>
    <property type="molecule type" value="Genomic_DNA"/>
</dbReference>
<sequence>MRILRIHHTLPVLLLVGISYAAGPAHAAGPDFQYVGQDDRVHGLTAPRGCAAAEGGGGRAVTNTTRGSATLYQGPRCTGRVVGVLRPGEVTQVRPHFASVAFAVTG</sequence>
<evidence type="ECO:0000313" key="3">
    <source>
        <dbReference type="Proteomes" id="UP000187151"/>
    </source>
</evidence>
<feature type="signal peptide" evidence="1">
    <location>
        <begin position="1"/>
        <end position="27"/>
    </location>
</feature>
<keyword evidence="1" id="KW-0732">Signal</keyword>
<evidence type="ECO:0000256" key="1">
    <source>
        <dbReference type="SAM" id="SignalP"/>
    </source>
</evidence>
<evidence type="ECO:0000313" key="2">
    <source>
        <dbReference type="EMBL" id="OLZ71167.1"/>
    </source>
</evidence>
<feature type="chain" id="PRO_5045697248" description="Secreted protein" evidence="1">
    <location>
        <begin position="28"/>
        <end position="106"/>
    </location>
</feature>
<protein>
    <recommendedName>
        <fullName evidence="4">Secreted protein</fullName>
    </recommendedName>
</protein>